<feature type="region of interest" description="Disordered" evidence="1">
    <location>
        <begin position="235"/>
        <end position="264"/>
    </location>
</feature>
<feature type="region of interest" description="Disordered" evidence="1">
    <location>
        <begin position="195"/>
        <end position="220"/>
    </location>
</feature>
<dbReference type="Proteomes" id="UP001164746">
    <property type="component" value="Chromosome 12"/>
</dbReference>
<sequence>MYISSNIIEPFVSSNIIEPFVSSNIIEPFVSPNIIEPFVSSNIIEPFVSPNIIEPFVSPNIIEPFVSPNIIEPFVSPNIIEPFVSPNVLKDFKGTDANELLAKSADKALHKEPWLSMWKKMAVFRRNIPENLLSHAVTPPHEIPEIQLEIEQMQQAGIPQETLQPPEQHSLVEGLSLVDENSRLLRVDETSLLQAQLSPVMAPPPHEPKRGRKRSSVDKSIEEMRKIASLSESGARIGDISLTDMEKSTQEGERTRTSTKRRTLSTSQPIFEDVPTQTPSVSSFHTSSTGSRVLFDVVEEPLFPFIAVPIREEVADTGFLMDMISSIEQQLGVEQEDYTTFADICPPEEVDRKTAATKFHGLLELCARRRIKATQDESYGEIQIRLAE</sequence>
<keyword evidence="4" id="KW-1185">Reference proteome</keyword>
<accession>A0ABY7FKR5</accession>
<feature type="compositionally biased region" description="Basic and acidic residues" evidence="1">
    <location>
        <begin position="244"/>
        <end position="256"/>
    </location>
</feature>
<dbReference type="Pfam" id="PF04824">
    <property type="entry name" value="Rad21_Rec8"/>
    <property type="match status" value="1"/>
</dbReference>
<evidence type="ECO:0000313" key="4">
    <source>
        <dbReference type="Proteomes" id="UP001164746"/>
    </source>
</evidence>
<dbReference type="EMBL" id="CP111023">
    <property type="protein sequence ID" value="WAR22650.1"/>
    <property type="molecule type" value="Genomic_DNA"/>
</dbReference>
<name>A0ABY7FKR5_MYAAR</name>
<gene>
    <name evidence="3" type="ORF">MAR_016624</name>
</gene>
<evidence type="ECO:0000256" key="1">
    <source>
        <dbReference type="SAM" id="MobiDB-lite"/>
    </source>
</evidence>
<protein>
    <recommendedName>
        <fullName evidence="2">Rad21/Rec8-like protein C-terminal eukaryotic domain-containing protein</fullName>
    </recommendedName>
</protein>
<feature type="domain" description="Rad21/Rec8-like protein C-terminal eukaryotic" evidence="2">
    <location>
        <begin position="347"/>
        <end position="386"/>
    </location>
</feature>
<dbReference type="InterPro" id="IPR036390">
    <property type="entry name" value="WH_DNA-bd_sf"/>
</dbReference>
<dbReference type="InterPro" id="IPR006909">
    <property type="entry name" value="Rad21/Rec8_C_eu"/>
</dbReference>
<evidence type="ECO:0000313" key="3">
    <source>
        <dbReference type="EMBL" id="WAR22650.1"/>
    </source>
</evidence>
<organism evidence="3 4">
    <name type="scientific">Mya arenaria</name>
    <name type="common">Soft-shell clam</name>
    <dbReference type="NCBI Taxonomy" id="6604"/>
    <lineage>
        <taxon>Eukaryota</taxon>
        <taxon>Metazoa</taxon>
        <taxon>Spiralia</taxon>
        <taxon>Lophotrochozoa</taxon>
        <taxon>Mollusca</taxon>
        <taxon>Bivalvia</taxon>
        <taxon>Autobranchia</taxon>
        <taxon>Heteroconchia</taxon>
        <taxon>Euheterodonta</taxon>
        <taxon>Imparidentia</taxon>
        <taxon>Neoheterodontei</taxon>
        <taxon>Myida</taxon>
        <taxon>Myoidea</taxon>
        <taxon>Myidae</taxon>
        <taxon>Mya</taxon>
    </lineage>
</organism>
<evidence type="ECO:0000259" key="2">
    <source>
        <dbReference type="Pfam" id="PF04824"/>
    </source>
</evidence>
<dbReference type="Gene3D" id="1.10.10.580">
    <property type="entry name" value="Structural maintenance of chromosome 1. Chain E"/>
    <property type="match status" value="1"/>
</dbReference>
<dbReference type="SUPFAM" id="SSF46785">
    <property type="entry name" value="Winged helix' DNA-binding domain"/>
    <property type="match status" value="1"/>
</dbReference>
<proteinExistence type="predicted"/>
<dbReference type="InterPro" id="IPR023093">
    <property type="entry name" value="ScpA-like_C"/>
</dbReference>
<reference evidence="3" key="1">
    <citation type="submission" date="2022-11" db="EMBL/GenBank/DDBJ databases">
        <title>Centuries of genome instability and evolution in soft-shell clam transmissible cancer (bioRxiv).</title>
        <authorList>
            <person name="Hart S.F.M."/>
            <person name="Yonemitsu M.A."/>
            <person name="Giersch R.M."/>
            <person name="Beal B.F."/>
            <person name="Arriagada G."/>
            <person name="Davis B.W."/>
            <person name="Ostrander E.A."/>
            <person name="Goff S.P."/>
            <person name="Metzger M.J."/>
        </authorList>
    </citation>
    <scope>NUCLEOTIDE SEQUENCE</scope>
    <source>
        <strain evidence="3">MELC-2E11</strain>
        <tissue evidence="3">Siphon/mantle</tissue>
    </source>
</reference>